<dbReference type="Gene3D" id="1.10.510.10">
    <property type="entry name" value="Transferase(Phosphotransferase) domain 1"/>
    <property type="match status" value="1"/>
</dbReference>
<name>W5XXP0_9CORY</name>
<dbReference type="Pfam" id="PF03793">
    <property type="entry name" value="PASTA"/>
    <property type="match status" value="4"/>
</dbReference>
<sequence>MSELIANRYDLGEVIGTGGMSEVYIAKDTLIGREVAIKMLRPDLARDINFRERFRREAQNSGRLNHPAIVATYDTGETDRDGVGTPYIVMELVRGRTLRDIIREDGRFTPTQAAHTLIPVCEALQVSHDAGIIHRDIKPANIMITNTGAVKIMDFGIARAIGDATSAMTQTSAVIGTAQYLSPEQARGKGADARSDVYALGCVLYEIITGKPPFEGDTPFAVAYQHVQEDPQPPSELLTDLTPTAALNVDAVVLTALAKHPGDRYQSANQFAEDLRRLERNSVTEAARHYVKPIEDAPTQIVPAPVVAPTTVSPAESPATSAATAEPAAEAAEASANEEDKPNHKVRNALVALLAVLALGGGGIAAYDYVSNNGFSFNRSGTMVTVPDLANQAQTDAVTQLQNLGLQVTVTEEANPDIARGLVIRTNPASGSSVQSGTTITLYVSSGKEITDVPDVRGMNTSEAAAALEKVGLQLDSTVHETSSQDVAPGGVVDQSPAAGAQVSKGTKVTITVSTGAEQQRIPVVTGMKWDQAEGNLTSLGFTPVVQYVDSTEPEGTVISVDGEGNQAAVGTQVAVQVSNGQLINIPTITRKNVNDALAALRAAGWTGTNDQLQIGQPVKTAALVDQGLIASQDPASGGTVRKNGNVVVRLYEFDLLAINPAN</sequence>
<dbReference type="SMART" id="SM00740">
    <property type="entry name" value="PASTA"/>
    <property type="match status" value="4"/>
</dbReference>
<gene>
    <name evidence="14" type="ORF">B843_00215</name>
</gene>
<evidence type="ECO:0000256" key="5">
    <source>
        <dbReference type="ARBA" id="ARBA00022741"/>
    </source>
</evidence>
<keyword evidence="6 14" id="KW-0418">Kinase</keyword>
<dbReference type="Pfam" id="PF00069">
    <property type="entry name" value="Pkinase"/>
    <property type="match status" value="1"/>
</dbReference>
<evidence type="ECO:0000256" key="9">
    <source>
        <dbReference type="ARBA" id="ARBA00048679"/>
    </source>
</evidence>
<dbReference type="PATRIC" id="fig|1224164.3.peg.43"/>
<protein>
    <recommendedName>
        <fullName evidence="1">non-specific serine/threonine protein kinase</fullName>
        <ecNumber evidence="1">2.7.11.1</ecNumber>
    </recommendedName>
</protein>
<dbReference type="KEGG" id="cvt:B843_00215"/>
<proteinExistence type="predicted"/>
<dbReference type="PROSITE" id="PS51178">
    <property type="entry name" value="PASTA"/>
    <property type="match status" value="4"/>
</dbReference>
<dbReference type="InterPro" id="IPR005543">
    <property type="entry name" value="PASTA_dom"/>
</dbReference>
<dbReference type="STRING" id="1224164.B843_00215"/>
<keyword evidence="3" id="KW-0808">Transferase</keyword>
<evidence type="ECO:0000256" key="2">
    <source>
        <dbReference type="ARBA" id="ARBA00022527"/>
    </source>
</evidence>
<feature type="domain" description="PASTA" evidence="13">
    <location>
        <begin position="516"/>
        <end position="580"/>
    </location>
</feature>
<dbReference type="InterPro" id="IPR011009">
    <property type="entry name" value="Kinase-like_dom_sf"/>
</dbReference>
<dbReference type="PROSITE" id="PS00107">
    <property type="entry name" value="PROTEIN_KINASE_ATP"/>
    <property type="match status" value="1"/>
</dbReference>
<keyword evidence="15" id="KW-1185">Reference proteome</keyword>
<dbReference type="FunFam" id="1.10.510.10:FF:000021">
    <property type="entry name" value="Serine/threonine protein kinase"/>
    <property type="match status" value="1"/>
</dbReference>
<dbReference type="RefSeq" id="WP_025251517.1">
    <property type="nucleotide sequence ID" value="NZ_CP004353.1"/>
</dbReference>
<dbReference type="SUPFAM" id="SSF56112">
    <property type="entry name" value="Protein kinase-like (PK-like)"/>
    <property type="match status" value="1"/>
</dbReference>
<feature type="region of interest" description="Disordered" evidence="11">
    <location>
        <begin position="310"/>
        <end position="342"/>
    </location>
</feature>
<accession>W5XXP0</accession>
<feature type="binding site" evidence="10">
    <location>
        <position position="38"/>
    </location>
    <ligand>
        <name>ATP</name>
        <dbReference type="ChEBI" id="CHEBI:30616"/>
    </ligand>
</feature>
<evidence type="ECO:0000256" key="1">
    <source>
        <dbReference type="ARBA" id="ARBA00012513"/>
    </source>
</evidence>
<evidence type="ECO:0000259" key="12">
    <source>
        <dbReference type="PROSITE" id="PS50011"/>
    </source>
</evidence>
<dbReference type="PANTHER" id="PTHR43289:SF6">
    <property type="entry name" value="SERINE_THREONINE-PROTEIN KINASE NEKL-3"/>
    <property type="match status" value="1"/>
</dbReference>
<feature type="domain" description="Protein kinase" evidence="12">
    <location>
        <begin position="9"/>
        <end position="276"/>
    </location>
</feature>
<reference evidence="14 15" key="1">
    <citation type="submission" date="2013-02" db="EMBL/GenBank/DDBJ databases">
        <title>The complete genome sequence of Corynebacterium vitaeruminis DSM 20294.</title>
        <authorList>
            <person name="Ruckert C."/>
            <person name="Albersmeier A."/>
            <person name="Kalinowski J."/>
        </authorList>
    </citation>
    <scope>NUCLEOTIDE SEQUENCE [LARGE SCALE GENOMIC DNA]</scope>
    <source>
        <strain evidence="15">ATCC 10234</strain>
    </source>
</reference>
<dbReference type="GO" id="GO:0045717">
    <property type="term" value="P:negative regulation of fatty acid biosynthetic process"/>
    <property type="evidence" value="ECO:0007669"/>
    <property type="project" value="UniProtKB-ARBA"/>
</dbReference>
<dbReference type="FunFam" id="3.30.200.20:FF:000035">
    <property type="entry name" value="Serine/threonine protein kinase Stk1"/>
    <property type="match status" value="1"/>
</dbReference>
<dbReference type="GO" id="GO:0004674">
    <property type="term" value="F:protein serine/threonine kinase activity"/>
    <property type="evidence" value="ECO:0007669"/>
    <property type="project" value="UniProtKB-KW"/>
</dbReference>
<dbReference type="CDD" id="cd06577">
    <property type="entry name" value="PASTA_pknB"/>
    <property type="match status" value="4"/>
</dbReference>
<feature type="domain" description="PASTA" evidence="13">
    <location>
        <begin position="581"/>
        <end position="653"/>
    </location>
</feature>
<dbReference type="PROSITE" id="PS00108">
    <property type="entry name" value="PROTEIN_KINASE_ST"/>
    <property type="match status" value="1"/>
</dbReference>
<keyword evidence="2" id="KW-0723">Serine/threonine-protein kinase</keyword>
<evidence type="ECO:0000256" key="7">
    <source>
        <dbReference type="ARBA" id="ARBA00022840"/>
    </source>
</evidence>
<dbReference type="EC" id="2.7.11.1" evidence="1"/>
<keyword evidence="5 10" id="KW-0547">Nucleotide-binding</keyword>
<evidence type="ECO:0000259" key="13">
    <source>
        <dbReference type="PROSITE" id="PS51178"/>
    </source>
</evidence>
<dbReference type="PROSITE" id="PS50011">
    <property type="entry name" value="PROTEIN_KINASE_DOM"/>
    <property type="match status" value="1"/>
</dbReference>
<dbReference type="InterPro" id="IPR017441">
    <property type="entry name" value="Protein_kinase_ATP_BS"/>
</dbReference>
<dbReference type="EMBL" id="CP004353">
    <property type="protein sequence ID" value="AHI21439.1"/>
    <property type="molecule type" value="Genomic_DNA"/>
</dbReference>
<dbReference type="Gene3D" id="3.30.10.20">
    <property type="match status" value="4"/>
</dbReference>
<evidence type="ECO:0000313" key="15">
    <source>
        <dbReference type="Proteomes" id="UP000019222"/>
    </source>
</evidence>
<comment type="catalytic activity">
    <reaction evidence="8">
        <text>L-threonyl-[protein] + ATP = O-phospho-L-threonyl-[protein] + ADP + H(+)</text>
        <dbReference type="Rhea" id="RHEA:46608"/>
        <dbReference type="Rhea" id="RHEA-COMP:11060"/>
        <dbReference type="Rhea" id="RHEA-COMP:11605"/>
        <dbReference type="ChEBI" id="CHEBI:15378"/>
        <dbReference type="ChEBI" id="CHEBI:30013"/>
        <dbReference type="ChEBI" id="CHEBI:30616"/>
        <dbReference type="ChEBI" id="CHEBI:61977"/>
        <dbReference type="ChEBI" id="CHEBI:456216"/>
        <dbReference type="EC" id="2.7.11.1"/>
    </reaction>
</comment>
<dbReference type="SMART" id="SM00220">
    <property type="entry name" value="S_TKc"/>
    <property type="match status" value="1"/>
</dbReference>
<dbReference type="InterPro" id="IPR000719">
    <property type="entry name" value="Prot_kinase_dom"/>
</dbReference>
<keyword evidence="7 10" id="KW-0067">ATP-binding</keyword>
<dbReference type="CDD" id="cd14014">
    <property type="entry name" value="STKc_PknB_like"/>
    <property type="match status" value="1"/>
</dbReference>
<evidence type="ECO:0000256" key="8">
    <source>
        <dbReference type="ARBA" id="ARBA00047899"/>
    </source>
</evidence>
<evidence type="ECO:0000256" key="3">
    <source>
        <dbReference type="ARBA" id="ARBA00022679"/>
    </source>
</evidence>
<dbReference type="Gene3D" id="3.30.200.20">
    <property type="entry name" value="Phosphorylase Kinase, domain 1"/>
    <property type="match status" value="1"/>
</dbReference>
<evidence type="ECO:0000313" key="14">
    <source>
        <dbReference type="EMBL" id="AHI21439.1"/>
    </source>
</evidence>
<organism evidence="14 15">
    <name type="scientific">Corynebacterium vitaeruminis DSM 20294</name>
    <dbReference type="NCBI Taxonomy" id="1224164"/>
    <lineage>
        <taxon>Bacteria</taxon>
        <taxon>Bacillati</taxon>
        <taxon>Actinomycetota</taxon>
        <taxon>Actinomycetes</taxon>
        <taxon>Mycobacteriales</taxon>
        <taxon>Corynebacteriaceae</taxon>
        <taxon>Corynebacterium</taxon>
    </lineage>
</organism>
<evidence type="ECO:0000256" key="10">
    <source>
        <dbReference type="PROSITE-ProRule" id="PRU10141"/>
    </source>
</evidence>
<feature type="compositionally biased region" description="Low complexity" evidence="11">
    <location>
        <begin position="310"/>
        <end position="335"/>
    </location>
</feature>
<evidence type="ECO:0000256" key="6">
    <source>
        <dbReference type="ARBA" id="ARBA00022777"/>
    </source>
</evidence>
<dbReference type="GO" id="GO:0005524">
    <property type="term" value="F:ATP binding"/>
    <property type="evidence" value="ECO:0007669"/>
    <property type="project" value="UniProtKB-UniRule"/>
</dbReference>
<dbReference type="NCBIfam" id="NF033483">
    <property type="entry name" value="PknB_PASTA_kin"/>
    <property type="match status" value="1"/>
</dbReference>
<dbReference type="InterPro" id="IPR008271">
    <property type="entry name" value="Ser/Thr_kinase_AS"/>
</dbReference>
<comment type="catalytic activity">
    <reaction evidence="9">
        <text>L-seryl-[protein] + ATP = O-phospho-L-seryl-[protein] + ADP + H(+)</text>
        <dbReference type="Rhea" id="RHEA:17989"/>
        <dbReference type="Rhea" id="RHEA-COMP:9863"/>
        <dbReference type="Rhea" id="RHEA-COMP:11604"/>
        <dbReference type="ChEBI" id="CHEBI:15378"/>
        <dbReference type="ChEBI" id="CHEBI:29999"/>
        <dbReference type="ChEBI" id="CHEBI:30616"/>
        <dbReference type="ChEBI" id="CHEBI:83421"/>
        <dbReference type="ChEBI" id="CHEBI:456216"/>
        <dbReference type="EC" id="2.7.11.1"/>
    </reaction>
</comment>
<keyword evidence="4" id="KW-0677">Repeat</keyword>
<dbReference type="Proteomes" id="UP000019222">
    <property type="component" value="Chromosome"/>
</dbReference>
<dbReference type="eggNOG" id="COG0515">
    <property type="taxonomic scope" value="Bacteria"/>
</dbReference>
<dbReference type="HOGENOM" id="CLU_000288_135_2_11"/>
<feature type="domain" description="PASTA" evidence="13">
    <location>
        <begin position="447"/>
        <end position="515"/>
    </location>
</feature>
<feature type="domain" description="PASTA" evidence="13">
    <location>
        <begin position="381"/>
        <end position="446"/>
    </location>
</feature>
<evidence type="ECO:0000256" key="11">
    <source>
        <dbReference type="SAM" id="MobiDB-lite"/>
    </source>
</evidence>
<dbReference type="AlphaFoldDB" id="W5XXP0"/>
<evidence type="ECO:0000256" key="4">
    <source>
        <dbReference type="ARBA" id="ARBA00022737"/>
    </source>
</evidence>
<dbReference type="eggNOG" id="COG2815">
    <property type="taxonomic scope" value="Bacteria"/>
</dbReference>
<dbReference type="PANTHER" id="PTHR43289">
    <property type="entry name" value="MITOGEN-ACTIVATED PROTEIN KINASE KINASE KINASE 20-RELATED"/>
    <property type="match status" value="1"/>
</dbReference>
<dbReference type="SUPFAM" id="SSF54184">
    <property type="entry name" value="Penicillin-binding protein 2x (pbp-2x), c-terminal domain"/>
    <property type="match status" value="2"/>
</dbReference>